<organism evidence="5 6">
    <name type="scientific">Nonomuraea ferruginea</name>
    <dbReference type="NCBI Taxonomy" id="46174"/>
    <lineage>
        <taxon>Bacteria</taxon>
        <taxon>Bacillati</taxon>
        <taxon>Actinomycetota</taxon>
        <taxon>Actinomycetes</taxon>
        <taxon>Streptosporangiales</taxon>
        <taxon>Streptosporangiaceae</taxon>
        <taxon>Nonomuraea</taxon>
    </lineage>
</organism>
<evidence type="ECO:0000259" key="4">
    <source>
        <dbReference type="Pfam" id="PF13458"/>
    </source>
</evidence>
<evidence type="ECO:0000256" key="1">
    <source>
        <dbReference type="ARBA" id="ARBA00010062"/>
    </source>
</evidence>
<dbReference type="Proteomes" id="UP001212498">
    <property type="component" value="Unassembled WGS sequence"/>
</dbReference>
<evidence type="ECO:0000313" key="6">
    <source>
        <dbReference type="Proteomes" id="UP001212498"/>
    </source>
</evidence>
<evidence type="ECO:0000313" key="5">
    <source>
        <dbReference type="EMBL" id="MDA0639633.1"/>
    </source>
</evidence>
<sequence length="391" mass="41479">MRTITRRAGAVAAMLALTAACGSGGTSGGTQDADGKITVPIGVSLALSGQYASVGQSFREAIEHAVDAYPYKNFKPEMTYEDNRLDNGAAVQVFTKFASQAKVPVVLGGFAGPSIAVAPVADRTRTVYINPLAPTDKLAGHEYLFNTLPMTSEEMRTVAKAMWDAGHRKIGVVFAPDIDGGSATDVLAETFTRLGGTVAERQSVAADAVDFSSQVAKLKDADPDAIFGFAAYSVFAQVAKQIREAGVDVPLWSYRGFGEPTIFTIAKEAVEGTKYSDPSYSLDGTPEAAAATRKYREKHAGKDPGAFFTSMYDATWVALSAIDAIAGETKAAPTGEDVKKLFDSQAFEAPYTGTTRFLNSGPERGTVKKPFALFEARDGAFVRVETLEPVS</sequence>
<comment type="caution">
    <text evidence="5">The sequence shown here is derived from an EMBL/GenBank/DDBJ whole genome shotgun (WGS) entry which is preliminary data.</text>
</comment>
<dbReference type="PANTHER" id="PTHR30483">
    <property type="entry name" value="LEUCINE-SPECIFIC-BINDING PROTEIN"/>
    <property type="match status" value="1"/>
</dbReference>
<keyword evidence="6" id="KW-1185">Reference proteome</keyword>
<dbReference type="Gene3D" id="3.40.50.2300">
    <property type="match status" value="2"/>
</dbReference>
<accession>A0ABT4SRL4</accession>
<evidence type="ECO:0000256" key="3">
    <source>
        <dbReference type="SAM" id="SignalP"/>
    </source>
</evidence>
<dbReference type="InterPro" id="IPR028082">
    <property type="entry name" value="Peripla_BP_I"/>
</dbReference>
<feature type="chain" id="PRO_5045643120" evidence="3">
    <location>
        <begin position="23"/>
        <end position="391"/>
    </location>
</feature>
<dbReference type="PANTHER" id="PTHR30483:SF6">
    <property type="entry name" value="PERIPLASMIC BINDING PROTEIN OF ABC TRANSPORTER FOR NATURAL AMINO ACIDS"/>
    <property type="match status" value="1"/>
</dbReference>
<dbReference type="Pfam" id="PF13458">
    <property type="entry name" value="Peripla_BP_6"/>
    <property type="match status" value="1"/>
</dbReference>
<dbReference type="RefSeq" id="WP_271275108.1">
    <property type="nucleotide sequence ID" value="NZ_BAABFD010000005.1"/>
</dbReference>
<keyword evidence="2 3" id="KW-0732">Signal</keyword>
<dbReference type="EMBL" id="JAPNUD010000005">
    <property type="protein sequence ID" value="MDA0639633.1"/>
    <property type="molecule type" value="Genomic_DNA"/>
</dbReference>
<dbReference type="InterPro" id="IPR028081">
    <property type="entry name" value="Leu-bd"/>
</dbReference>
<gene>
    <name evidence="5" type="ORF">OUY24_03245</name>
</gene>
<protein>
    <submittedName>
        <fullName evidence="5">Penicillin-binding protein activator</fullName>
    </submittedName>
</protein>
<dbReference type="PROSITE" id="PS51257">
    <property type="entry name" value="PROKAR_LIPOPROTEIN"/>
    <property type="match status" value="1"/>
</dbReference>
<dbReference type="SUPFAM" id="SSF53822">
    <property type="entry name" value="Periplasmic binding protein-like I"/>
    <property type="match status" value="1"/>
</dbReference>
<dbReference type="InterPro" id="IPR051010">
    <property type="entry name" value="BCAA_transport"/>
</dbReference>
<proteinExistence type="inferred from homology"/>
<feature type="domain" description="Leucine-binding protein" evidence="4">
    <location>
        <begin position="38"/>
        <end position="379"/>
    </location>
</feature>
<comment type="similarity">
    <text evidence="1">Belongs to the leucine-binding protein family.</text>
</comment>
<feature type="signal peptide" evidence="3">
    <location>
        <begin position="1"/>
        <end position="22"/>
    </location>
</feature>
<name>A0ABT4SRL4_9ACTN</name>
<evidence type="ECO:0000256" key="2">
    <source>
        <dbReference type="ARBA" id="ARBA00022729"/>
    </source>
</evidence>
<reference evidence="5 6" key="1">
    <citation type="submission" date="2022-11" db="EMBL/GenBank/DDBJ databases">
        <title>Nonomuraea corallina sp. nov., a new species of the genus Nonomuraea isolated from sea side sediment in Thai sea.</title>
        <authorList>
            <person name="Ngamcharungchit C."/>
            <person name="Matsumoto A."/>
            <person name="Suriyachadkun C."/>
            <person name="Panbangred W."/>
            <person name="Inahashi Y."/>
            <person name="Intra B."/>
        </authorList>
    </citation>
    <scope>NUCLEOTIDE SEQUENCE [LARGE SCALE GENOMIC DNA]</scope>
    <source>
        <strain evidence="5 6">DSM 43553</strain>
    </source>
</reference>